<dbReference type="InterPro" id="IPR035926">
    <property type="entry name" value="NusB-like_sf"/>
</dbReference>
<protein>
    <recommendedName>
        <fullName evidence="6">Transcription antitermination protein NusB</fullName>
    </recommendedName>
    <alternativeName>
        <fullName evidence="6">Antitermination factor NusB</fullName>
    </alternativeName>
</protein>
<dbReference type="InterPro" id="IPR011605">
    <property type="entry name" value="NusB_fam"/>
</dbReference>
<sequence length="183" mass="20402">MAKRYDRTLGRRAALQVLYESDILGTPVDKVVDEGVVPEEAALNDYARRLLLGVASHITDIDRQISKSSKNWAIDRMPLVDRALLRITVFEMQHVDEVPVAVSINEAVELAKDFGGDDTYRFVNGILGRIARTMGEDVPESDEIDDMEDEPQAEKTAEPEVQTEPETEVEPEAENAEADSSEE</sequence>
<name>C7N4M1_SLAHD</name>
<reference evidence="9 10" key="1">
    <citation type="journal article" date="2009" name="Stand. Genomic Sci.">
        <title>Complete genome sequence of Slackia heliotrinireducens type strain (RHS 1).</title>
        <authorList>
            <person name="Pukall R."/>
            <person name="Lapidus A."/>
            <person name="Nolan M."/>
            <person name="Copeland A."/>
            <person name="Glavina Del Rio T."/>
            <person name="Lucas S."/>
            <person name="Chen F."/>
            <person name="Tice H."/>
            <person name="Cheng J.F."/>
            <person name="Chertkov O."/>
            <person name="Bruce D."/>
            <person name="Goodwin L."/>
            <person name="Kuske C."/>
            <person name="Brettin T."/>
            <person name="Detter J.C."/>
            <person name="Han C."/>
            <person name="Pitluck S."/>
            <person name="Pati A."/>
            <person name="Mavrommatis K."/>
            <person name="Ivanova N."/>
            <person name="Ovchinnikova G."/>
            <person name="Chen A."/>
            <person name="Palaniappan K."/>
            <person name="Schneider S."/>
            <person name="Rohde M."/>
            <person name="Chain P."/>
            <person name="D'haeseleer P."/>
            <person name="Goker M."/>
            <person name="Bristow J."/>
            <person name="Eisen J.A."/>
            <person name="Markowitz V."/>
            <person name="Kyrpides N.C."/>
            <person name="Klenk H.P."/>
            <person name="Hugenholtz P."/>
        </authorList>
    </citation>
    <scope>NUCLEOTIDE SEQUENCE [LARGE SCALE GENOMIC DNA]</scope>
    <source>
        <strain evidence="10">ATCC 29202 / DSM 20476 / NCTC 11029 / RHS 1</strain>
    </source>
</reference>
<dbReference type="GO" id="GO:0006353">
    <property type="term" value="P:DNA-templated transcription termination"/>
    <property type="evidence" value="ECO:0007669"/>
    <property type="project" value="UniProtKB-UniRule"/>
</dbReference>
<keyword evidence="3 6" id="KW-0694">RNA-binding</keyword>
<evidence type="ECO:0000256" key="6">
    <source>
        <dbReference type="HAMAP-Rule" id="MF_00073"/>
    </source>
</evidence>
<dbReference type="STRING" id="471855.Shel_08000"/>
<dbReference type="GO" id="GO:0031564">
    <property type="term" value="P:transcription antitermination"/>
    <property type="evidence" value="ECO:0007669"/>
    <property type="project" value="UniProtKB-KW"/>
</dbReference>
<keyword evidence="2 6" id="KW-0889">Transcription antitermination</keyword>
<dbReference type="HAMAP" id="MF_00073">
    <property type="entry name" value="NusB"/>
    <property type="match status" value="1"/>
</dbReference>
<dbReference type="HOGENOM" id="CLU_087843_2_1_11"/>
<dbReference type="Pfam" id="PF01029">
    <property type="entry name" value="NusB"/>
    <property type="match status" value="1"/>
</dbReference>
<evidence type="ECO:0000313" key="10">
    <source>
        <dbReference type="Proteomes" id="UP000002026"/>
    </source>
</evidence>
<dbReference type="GO" id="GO:0003723">
    <property type="term" value="F:RNA binding"/>
    <property type="evidence" value="ECO:0007669"/>
    <property type="project" value="UniProtKB-UniRule"/>
</dbReference>
<dbReference type="NCBIfam" id="TIGR01951">
    <property type="entry name" value="nusB"/>
    <property type="match status" value="1"/>
</dbReference>
<evidence type="ECO:0000256" key="4">
    <source>
        <dbReference type="ARBA" id="ARBA00023015"/>
    </source>
</evidence>
<dbReference type="AlphaFoldDB" id="C7N4M1"/>
<feature type="domain" description="NusB/RsmB/TIM44" evidence="8">
    <location>
        <begin position="11"/>
        <end position="132"/>
    </location>
</feature>
<evidence type="ECO:0000256" key="2">
    <source>
        <dbReference type="ARBA" id="ARBA00022814"/>
    </source>
</evidence>
<dbReference type="GO" id="GO:0005829">
    <property type="term" value="C:cytosol"/>
    <property type="evidence" value="ECO:0007669"/>
    <property type="project" value="TreeGrafter"/>
</dbReference>
<evidence type="ECO:0000313" key="9">
    <source>
        <dbReference type="EMBL" id="ACV21856.1"/>
    </source>
</evidence>
<comment type="similarity">
    <text evidence="1 6">Belongs to the NusB family.</text>
</comment>
<evidence type="ECO:0000256" key="5">
    <source>
        <dbReference type="ARBA" id="ARBA00023163"/>
    </source>
</evidence>
<dbReference type="KEGG" id="shi:Shel_08000"/>
<proteinExistence type="inferred from homology"/>
<feature type="region of interest" description="Disordered" evidence="7">
    <location>
        <begin position="134"/>
        <end position="183"/>
    </location>
</feature>
<evidence type="ECO:0000256" key="1">
    <source>
        <dbReference type="ARBA" id="ARBA00005952"/>
    </source>
</evidence>
<dbReference type="eggNOG" id="COG0781">
    <property type="taxonomic scope" value="Bacteria"/>
</dbReference>
<feature type="compositionally biased region" description="Acidic residues" evidence="7">
    <location>
        <begin position="161"/>
        <end position="183"/>
    </location>
</feature>
<dbReference type="PANTHER" id="PTHR11078">
    <property type="entry name" value="N UTILIZATION SUBSTANCE PROTEIN B-RELATED"/>
    <property type="match status" value="1"/>
</dbReference>
<evidence type="ECO:0000259" key="8">
    <source>
        <dbReference type="Pfam" id="PF01029"/>
    </source>
</evidence>
<organism evidence="9 10">
    <name type="scientific">Slackia heliotrinireducens (strain ATCC 29202 / DSM 20476 / NCTC 11029 / RHS 1)</name>
    <name type="common">Peptococcus heliotrinreducens</name>
    <dbReference type="NCBI Taxonomy" id="471855"/>
    <lineage>
        <taxon>Bacteria</taxon>
        <taxon>Bacillati</taxon>
        <taxon>Actinomycetota</taxon>
        <taxon>Coriobacteriia</taxon>
        <taxon>Eggerthellales</taxon>
        <taxon>Eggerthellaceae</taxon>
        <taxon>Slackia</taxon>
    </lineage>
</organism>
<dbReference type="InterPro" id="IPR006027">
    <property type="entry name" value="NusB_RsmB_TIM44"/>
</dbReference>
<dbReference type="Proteomes" id="UP000002026">
    <property type="component" value="Chromosome"/>
</dbReference>
<dbReference type="PANTHER" id="PTHR11078:SF3">
    <property type="entry name" value="ANTITERMINATION NUSB DOMAIN-CONTAINING PROTEIN"/>
    <property type="match status" value="1"/>
</dbReference>
<comment type="function">
    <text evidence="6">Involved in transcription antitermination. Required for transcription of ribosomal RNA (rRNA) genes. Binds specifically to the boxA antiterminator sequence of the ribosomal RNA (rrn) operons.</text>
</comment>
<keyword evidence="5 6" id="KW-0804">Transcription</keyword>
<dbReference type="EMBL" id="CP001684">
    <property type="protein sequence ID" value="ACV21856.1"/>
    <property type="molecule type" value="Genomic_DNA"/>
</dbReference>
<keyword evidence="4 6" id="KW-0805">Transcription regulation</keyword>
<dbReference type="SUPFAM" id="SSF48013">
    <property type="entry name" value="NusB-like"/>
    <property type="match status" value="1"/>
</dbReference>
<dbReference type="Gene3D" id="1.10.940.10">
    <property type="entry name" value="NusB-like"/>
    <property type="match status" value="1"/>
</dbReference>
<gene>
    <name evidence="6" type="primary">nusB</name>
    <name evidence="9" type="ordered locus">Shel_08000</name>
</gene>
<dbReference type="RefSeq" id="WP_012797960.1">
    <property type="nucleotide sequence ID" value="NC_013165.1"/>
</dbReference>
<feature type="compositionally biased region" description="Acidic residues" evidence="7">
    <location>
        <begin position="137"/>
        <end position="151"/>
    </location>
</feature>
<accession>C7N4M1</accession>
<keyword evidence="10" id="KW-1185">Reference proteome</keyword>
<evidence type="ECO:0000256" key="3">
    <source>
        <dbReference type="ARBA" id="ARBA00022884"/>
    </source>
</evidence>
<evidence type="ECO:0000256" key="7">
    <source>
        <dbReference type="SAM" id="MobiDB-lite"/>
    </source>
</evidence>